<evidence type="ECO:0000313" key="8">
    <source>
        <dbReference type="Proteomes" id="UP000290482"/>
    </source>
</evidence>
<proteinExistence type="inferred from homology"/>
<evidence type="ECO:0000256" key="5">
    <source>
        <dbReference type="RuleBase" id="RU003910"/>
    </source>
</evidence>
<dbReference type="SUPFAM" id="SSF46911">
    <property type="entry name" value="Ribosomal protein S18"/>
    <property type="match status" value="1"/>
</dbReference>
<dbReference type="AlphaFoldDB" id="A0A448ZXS2"/>
<dbReference type="InterPro" id="IPR036870">
    <property type="entry name" value="Ribosomal_bS18_sf"/>
</dbReference>
<evidence type="ECO:0000256" key="2">
    <source>
        <dbReference type="ARBA" id="ARBA00022980"/>
    </source>
</evidence>
<dbReference type="GO" id="GO:0022627">
    <property type="term" value="C:cytosolic small ribosomal subunit"/>
    <property type="evidence" value="ECO:0007669"/>
    <property type="project" value="TreeGrafter"/>
</dbReference>
<keyword evidence="8" id="KW-1185">Reference proteome</keyword>
<dbReference type="NCBIfam" id="TIGR00165">
    <property type="entry name" value="S18"/>
    <property type="match status" value="1"/>
</dbReference>
<evidence type="ECO:0000256" key="4">
    <source>
        <dbReference type="HAMAP-Rule" id="MF_00270"/>
    </source>
</evidence>
<feature type="compositionally biased region" description="Basic and acidic residues" evidence="6">
    <location>
        <begin position="105"/>
        <end position="140"/>
    </location>
</feature>
<dbReference type="OrthoDB" id="9812008at2"/>
<keyword evidence="3 4" id="KW-0687">Ribonucleoprotein</keyword>
<sequence>MVQQKQFSGSTKKLFQRKRPCTFCLSKAPTNYIDYKDESQYIRLINMQGKIMSSRITGTCAKHQRAVSLAIKRARYVGIIPFSGPIPASIIEKFKKVYNKDEKREGYKNFNKDREENKSFESNKEVKEEKVAEEKVEAKKVATKPSTKKTTATKEVKETKKASSTKEK</sequence>
<keyword evidence="4" id="KW-0699">rRNA-binding</keyword>
<evidence type="ECO:0000256" key="1">
    <source>
        <dbReference type="ARBA" id="ARBA00005589"/>
    </source>
</evidence>
<gene>
    <name evidence="4 7" type="primary">rpsR</name>
    <name evidence="7" type="ORF">NCTC10112_00500</name>
</gene>
<keyword evidence="4" id="KW-0694">RNA-binding</keyword>
<evidence type="ECO:0000256" key="6">
    <source>
        <dbReference type="SAM" id="MobiDB-lite"/>
    </source>
</evidence>
<reference evidence="7 8" key="1">
    <citation type="submission" date="2019-01" db="EMBL/GenBank/DDBJ databases">
        <authorList>
            <consortium name="Pathogen Informatics"/>
        </authorList>
    </citation>
    <scope>NUCLEOTIDE SEQUENCE [LARGE SCALE GENOMIC DNA]</scope>
    <source>
        <strain evidence="7 8">NCTC10112</strain>
    </source>
</reference>
<dbReference type="GO" id="GO:0006412">
    <property type="term" value="P:translation"/>
    <property type="evidence" value="ECO:0007669"/>
    <property type="project" value="UniProtKB-UniRule"/>
</dbReference>
<evidence type="ECO:0000256" key="3">
    <source>
        <dbReference type="ARBA" id="ARBA00023274"/>
    </source>
</evidence>
<evidence type="ECO:0000313" key="7">
    <source>
        <dbReference type="EMBL" id="VEU55913.1"/>
    </source>
</evidence>
<dbReference type="GO" id="GO:0070181">
    <property type="term" value="F:small ribosomal subunit rRNA binding"/>
    <property type="evidence" value="ECO:0007669"/>
    <property type="project" value="TreeGrafter"/>
</dbReference>
<comment type="function">
    <text evidence="4">Binds as a heterodimer with protein bS6 to the central domain of the 16S rRNA, where it helps stabilize the platform of the 30S subunit.</text>
</comment>
<dbReference type="InterPro" id="IPR001648">
    <property type="entry name" value="Ribosomal_bS18"/>
</dbReference>
<name>A0A448ZXS2_METOS</name>
<dbReference type="KEGG" id="mob:NCTC10112_00500"/>
<keyword evidence="2 4" id="KW-0689">Ribosomal protein</keyword>
<accession>A0A448ZXS2</accession>
<dbReference type="Proteomes" id="UP000290482">
    <property type="component" value="Chromosome"/>
</dbReference>
<dbReference type="HAMAP" id="MF_00270">
    <property type="entry name" value="Ribosomal_bS18"/>
    <property type="match status" value="1"/>
</dbReference>
<comment type="subunit">
    <text evidence="4">Part of the 30S ribosomal subunit. Forms a tight heterodimer with protein bS6.</text>
</comment>
<dbReference type="EMBL" id="LR214940">
    <property type="protein sequence ID" value="VEU55913.1"/>
    <property type="molecule type" value="Genomic_DNA"/>
</dbReference>
<dbReference type="PRINTS" id="PR00974">
    <property type="entry name" value="RIBOSOMALS18"/>
</dbReference>
<dbReference type="Pfam" id="PF01084">
    <property type="entry name" value="Ribosomal_S18"/>
    <property type="match status" value="1"/>
</dbReference>
<protein>
    <recommendedName>
        <fullName evidence="4">Small ribosomal subunit protein bS18</fullName>
    </recommendedName>
</protein>
<dbReference type="PANTHER" id="PTHR13479:SF40">
    <property type="entry name" value="SMALL RIBOSOMAL SUBUNIT PROTEIN BS18M"/>
    <property type="match status" value="1"/>
</dbReference>
<comment type="similarity">
    <text evidence="1 4 5">Belongs to the bacterial ribosomal protein bS18 family.</text>
</comment>
<feature type="region of interest" description="Disordered" evidence="6">
    <location>
        <begin position="105"/>
        <end position="168"/>
    </location>
</feature>
<dbReference type="PANTHER" id="PTHR13479">
    <property type="entry name" value="30S RIBOSOMAL PROTEIN S18"/>
    <property type="match status" value="1"/>
</dbReference>
<organism evidence="7 8">
    <name type="scientific">Metamycoplasma orale</name>
    <name type="common">Mycoplasma orale</name>
    <dbReference type="NCBI Taxonomy" id="2121"/>
    <lineage>
        <taxon>Bacteria</taxon>
        <taxon>Bacillati</taxon>
        <taxon>Mycoplasmatota</taxon>
        <taxon>Mycoplasmoidales</taxon>
        <taxon>Metamycoplasmataceae</taxon>
        <taxon>Metamycoplasma</taxon>
    </lineage>
</organism>
<dbReference type="Gene3D" id="4.10.640.10">
    <property type="entry name" value="Ribosomal protein S18"/>
    <property type="match status" value="1"/>
</dbReference>
<feature type="compositionally biased region" description="Basic and acidic residues" evidence="6">
    <location>
        <begin position="152"/>
        <end position="168"/>
    </location>
</feature>
<dbReference type="GO" id="GO:0003735">
    <property type="term" value="F:structural constituent of ribosome"/>
    <property type="evidence" value="ECO:0007669"/>
    <property type="project" value="InterPro"/>
</dbReference>